<accession>A0ABN1A376</accession>
<name>A0ABN1A376_9ACTN</name>
<comment type="caution">
    <text evidence="2">The sequence shown here is derived from an EMBL/GenBank/DDBJ whole genome shotgun (WGS) entry which is preliminary data.</text>
</comment>
<keyword evidence="3" id="KW-1185">Reference proteome</keyword>
<protein>
    <submittedName>
        <fullName evidence="2">Uncharacterized protein</fullName>
    </submittedName>
</protein>
<dbReference type="EMBL" id="BAAABY010000023">
    <property type="protein sequence ID" value="GAA0466311.1"/>
    <property type="molecule type" value="Genomic_DNA"/>
</dbReference>
<evidence type="ECO:0000256" key="1">
    <source>
        <dbReference type="SAM" id="MobiDB-lite"/>
    </source>
</evidence>
<proteinExistence type="predicted"/>
<evidence type="ECO:0000313" key="2">
    <source>
        <dbReference type="EMBL" id="GAA0466311.1"/>
    </source>
</evidence>
<organism evidence="2 3">
    <name type="scientific">Streptomyces olivaceiscleroticus</name>
    <dbReference type="NCBI Taxonomy" id="68245"/>
    <lineage>
        <taxon>Bacteria</taxon>
        <taxon>Bacillati</taxon>
        <taxon>Actinomycetota</taxon>
        <taxon>Actinomycetes</taxon>
        <taxon>Kitasatosporales</taxon>
        <taxon>Streptomycetaceae</taxon>
        <taxon>Streptomyces</taxon>
    </lineage>
</organism>
<feature type="region of interest" description="Disordered" evidence="1">
    <location>
        <begin position="24"/>
        <end position="60"/>
    </location>
</feature>
<sequence>MSCLRTEERWRERNEHVEEWRRAHAEGVESRAREQAEQEEKEKEKGRQAVETAKAWWGRL</sequence>
<dbReference type="Proteomes" id="UP001500909">
    <property type="component" value="Unassembled WGS sequence"/>
</dbReference>
<reference evidence="2 3" key="1">
    <citation type="journal article" date="2019" name="Int. J. Syst. Evol. Microbiol.">
        <title>The Global Catalogue of Microorganisms (GCM) 10K type strain sequencing project: providing services to taxonomists for standard genome sequencing and annotation.</title>
        <authorList>
            <consortium name="The Broad Institute Genomics Platform"/>
            <consortium name="The Broad Institute Genome Sequencing Center for Infectious Disease"/>
            <person name="Wu L."/>
            <person name="Ma J."/>
        </authorList>
    </citation>
    <scope>NUCLEOTIDE SEQUENCE [LARGE SCALE GENOMIC DNA]</scope>
    <source>
        <strain evidence="2 3">JCM 4805</strain>
    </source>
</reference>
<gene>
    <name evidence="2" type="ORF">GCM10010361_33060</name>
</gene>
<evidence type="ECO:0000313" key="3">
    <source>
        <dbReference type="Proteomes" id="UP001500909"/>
    </source>
</evidence>
<feature type="compositionally biased region" description="Basic and acidic residues" evidence="1">
    <location>
        <begin position="24"/>
        <end position="48"/>
    </location>
</feature>